<feature type="compositionally biased region" description="Polar residues" evidence="1">
    <location>
        <begin position="92"/>
        <end position="110"/>
    </location>
</feature>
<feature type="region of interest" description="Disordered" evidence="1">
    <location>
        <begin position="92"/>
        <end position="114"/>
    </location>
</feature>
<sequence length="325" mass="36235">MDNLHRGKSKTSDKLQTKTSFGDIVGLWRRKSEVARSTCDRCTDRVRPVYRGRRPLQVTDIHRVIDIMPQKVEDYENPLWLVRHIAEEQSNDSAASQSNCQLSPTCTDNVTSERRRTLSLDTKNMSRAPATEGTKALFLHPEQHCSCTAGSKSHKRFLINSVAPLRLRRNQNRSESDVTRLGGGCLVRDERLPYAQSLGKRSNTLPLDDALSPLQRMTNKLNEWTTGIVPDDGARLRPGPAAHLPVVRRAKHSTLAVDSPKSAKSPASACPPFPSISHSSFDLRCASQKPGYHRTRLHSSPCPYGLGRSRMLPICQKSSAVVGRR</sequence>
<name>A0A0C2THB5_AMAMK</name>
<dbReference type="Proteomes" id="UP000054549">
    <property type="component" value="Unassembled WGS sequence"/>
</dbReference>
<evidence type="ECO:0000313" key="3">
    <source>
        <dbReference type="Proteomes" id="UP000054549"/>
    </source>
</evidence>
<accession>A0A0C2THB5</accession>
<keyword evidence="3" id="KW-1185">Reference proteome</keyword>
<proteinExistence type="predicted"/>
<dbReference type="HOGENOM" id="CLU_855204_0_0_1"/>
<protein>
    <submittedName>
        <fullName evidence="2">Uncharacterized protein</fullName>
    </submittedName>
</protein>
<gene>
    <name evidence="2" type="ORF">M378DRAFT_415678</name>
</gene>
<evidence type="ECO:0000313" key="2">
    <source>
        <dbReference type="EMBL" id="KIL66314.1"/>
    </source>
</evidence>
<organism evidence="2 3">
    <name type="scientific">Amanita muscaria (strain Koide BX008)</name>
    <dbReference type="NCBI Taxonomy" id="946122"/>
    <lineage>
        <taxon>Eukaryota</taxon>
        <taxon>Fungi</taxon>
        <taxon>Dikarya</taxon>
        <taxon>Basidiomycota</taxon>
        <taxon>Agaricomycotina</taxon>
        <taxon>Agaricomycetes</taxon>
        <taxon>Agaricomycetidae</taxon>
        <taxon>Agaricales</taxon>
        <taxon>Pluteineae</taxon>
        <taxon>Amanitaceae</taxon>
        <taxon>Amanita</taxon>
    </lineage>
</organism>
<dbReference type="OrthoDB" id="10545955at2759"/>
<dbReference type="InParanoid" id="A0A0C2THB5"/>
<evidence type="ECO:0000256" key="1">
    <source>
        <dbReference type="SAM" id="MobiDB-lite"/>
    </source>
</evidence>
<dbReference type="EMBL" id="KN818237">
    <property type="protein sequence ID" value="KIL66314.1"/>
    <property type="molecule type" value="Genomic_DNA"/>
</dbReference>
<dbReference type="AlphaFoldDB" id="A0A0C2THB5"/>
<reference evidence="2 3" key="1">
    <citation type="submission" date="2014-04" db="EMBL/GenBank/DDBJ databases">
        <title>Evolutionary Origins and Diversification of the Mycorrhizal Mutualists.</title>
        <authorList>
            <consortium name="DOE Joint Genome Institute"/>
            <consortium name="Mycorrhizal Genomics Consortium"/>
            <person name="Kohler A."/>
            <person name="Kuo A."/>
            <person name="Nagy L.G."/>
            <person name="Floudas D."/>
            <person name="Copeland A."/>
            <person name="Barry K.W."/>
            <person name="Cichocki N."/>
            <person name="Veneault-Fourrey C."/>
            <person name="LaButti K."/>
            <person name="Lindquist E.A."/>
            <person name="Lipzen A."/>
            <person name="Lundell T."/>
            <person name="Morin E."/>
            <person name="Murat C."/>
            <person name="Riley R."/>
            <person name="Ohm R."/>
            <person name="Sun H."/>
            <person name="Tunlid A."/>
            <person name="Henrissat B."/>
            <person name="Grigoriev I.V."/>
            <person name="Hibbett D.S."/>
            <person name="Martin F."/>
        </authorList>
    </citation>
    <scope>NUCLEOTIDE SEQUENCE [LARGE SCALE GENOMIC DNA]</scope>
    <source>
        <strain evidence="2 3">Koide BX008</strain>
    </source>
</reference>